<dbReference type="AlphaFoldDB" id="I0Z874"/>
<dbReference type="InterPro" id="IPR042216">
    <property type="entry name" value="MitoNEET_CISD"/>
</dbReference>
<dbReference type="KEGG" id="csl:COCSUDRAFT_52474"/>
<dbReference type="GeneID" id="17044853"/>
<accession>I0Z874</accession>
<evidence type="ECO:0000313" key="1">
    <source>
        <dbReference type="EMBL" id="EIE26843.1"/>
    </source>
</evidence>
<protein>
    <recommendedName>
        <fullName evidence="3">Iron-binding zinc finger CDGSH type domain-containing protein</fullName>
    </recommendedName>
</protein>
<dbReference type="Proteomes" id="UP000007264">
    <property type="component" value="Unassembled WGS sequence"/>
</dbReference>
<keyword evidence="2" id="KW-1185">Reference proteome</keyword>
<comment type="caution">
    <text evidence="1">The sequence shown here is derived from an EMBL/GenBank/DDBJ whole genome shotgun (WGS) entry which is preliminary data.</text>
</comment>
<proteinExistence type="predicted"/>
<dbReference type="RefSeq" id="XP_005651387.1">
    <property type="nucleotide sequence ID" value="XM_005651330.1"/>
</dbReference>
<dbReference type="EMBL" id="AGSI01000002">
    <property type="protein sequence ID" value="EIE26843.1"/>
    <property type="molecule type" value="Genomic_DNA"/>
</dbReference>
<dbReference type="OrthoDB" id="10435560at2759"/>
<evidence type="ECO:0000313" key="2">
    <source>
        <dbReference type="Proteomes" id="UP000007264"/>
    </source>
</evidence>
<sequence>MFAQTSALSSSLLVCQQRTALRSRQAQQVHAIHCGTSQSNTVIQTQETTCKQEAKCTCGKTRKPPNCDGSHAKKSRAAQIRAGKEVLVQLSGQTTVAQAHMLE</sequence>
<dbReference type="Gene3D" id="3.40.5.90">
    <property type="entry name" value="CDGSH iron-sulfur domain, mitoNEET-type"/>
    <property type="match status" value="1"/>
</dbReference>
<name>I0Z874_COCSC</name>
<evidence type="ECO:0008006" key="3">
    <source>
        <dbReference type="Google" id="ProtNLM"/>
    </source>
</evidence>
<organism evidence="1 2">
    <name type="scientific">Coccomyxa subellipsoidea (strain C-169)</name>
    <name type="common">Green microalga</name>
    <dbReference type="NCBI Taxonomy" id="574566"/>
    <lineage>
        <taxon>Eukaryota</taxon>
        <taxon>Viridiplantae</taxon>
        <taxon>Chlorophyta</taxon>
        <taxon>core chlorophytes</taxon>
        <taxon>Trebouxiophyceae</taxon>
        <taxon>Trebouxiophyceae incertae sedis</taxon>
        <taxon>Coccomyxaceae</taxon>
        <taxon>Coccomyxa</taxon>
        <taxon>Coccomyxa subellipsoidea</taxon>
    </lineage>
</organism>
<reference evidence="1 2" key="1">
    <citation type="journal article" date="2012" name="Genome Biol.">
        <title>The genome of the polar eukaryotic microalga coccomyxa subellipsoidea reveals traits of cold adaptation.</title>
        <authorList>
            <person name="Blanc G."/>
            <person name="Agarkova I."/>
            <person name="Grimwood J."/>
            <person name="Kuo A."/>
            <person name="Brueggeman A."/>
            <person name="Dunigan D."/>
            <person name="Gurnon J."/>
            <person name="Ladunga I."/>
            <person name="Lindquist E."/>
            <person name="Lucas S."/>
            <person name="Pangilinan J."/>
            <person name="Proschold T."/>
            <person name="Salamov A."/>
            <person name="Schmutz J."/>
            <person name="Weeks D."/>
            <person name="Yamada T."/>
            <person name="Claverie J.M."/>
            <person name="Grigoriev I."/>
            <person name="Van Etten J."/>
            <person name="Lomsadze A."/>
            <person name="Borodovsky M."/>
        </authorList>
    </citation>
    <scope>NUCLEOTIDE SEQUENCE [LARGE SCALE GENOMIC DNA]</scope>
    <source>
        <strain evidence="1 2">C-169</strain>
    </source>
</reference>
<gene>
    <name evidence="1" type="ORF">COCSUDRAFT_52474</name>
</gene>